<dbReference type="InterPro" id="IPR011989">
    <property type="entry name" value="ARM-like"/>
</dbReference>
<evidence type="ECO:0000256" key="1">
    <source>
        <dbReference type="SAM" id="MobiDB-lite"/>
    </source>
</evidence>
<accession>A0A078A469</accession>
<evidence type="ECO:0000313" key="2">
    <source>
        <dbReference type="EMBL" id="CDW76684.1"/>
    </source>
</evidence>
<feature type="region of interest" description="Disordered" evidence="1">
    <location>
        <begin position="549"/>
        <end position="574"/>
    </location>
</feature>
<feature type="compositionally biased region" description="Polar residues" evidence="1">
    <location>
        <begin position="339"/>
        <end position="357"/>
    </location>
</feature>
<feature type="compositionally biased region" description="Polar residues" evidence="1">
    <location>
        <begin position="1456"/>
        <end position="1479"/>
    </location>
</feature>
<feature type="compositionally biased region" description="Polar residues" evidence="1">
    <location>
        <begin position="1177"/>
        <end position="1205"/>
    </location>
</feature>
<feature type="compositionally biased region" description="Basic and acidic residues" evidence="1">
    <location>
        <begin position="28"/>
        <end position="46"/>
    </location>
</feature>
<name>A0A078A469_STYLE</name>
<reference evidence="2 3" key="1">
    <citation type="submission" date="2014-06" db="EMBL/GenBank/DDBJ databases">
        <authorList>
            <person name="Swart Estienne"/>
        </authorList>
    </citation>
    <scope>NUCLEOTIDE SEQUENCE [LARGE SCALE GENOMIC DNA]</scope>
    <source>
        <strain evidence="2 3">130c</strain>
    </source>
</reference>
<feature type="region of interest" description="Disordered" evidence="1">
    <location>
        <begin position="242"/>
        <end position="268"/>
    </location>
</feature>
<dbReference type="Gene3D" id="1.25.10.10">
    <property type="entry name" value="Leucine-rich Repeat Variant"/>
    <property type="match status" value="1"/>
</dbReference>
<feature type="region of interest" description="Disordered" evidence="1">
    <location>
        <begin position="1177"/>
        <end position="1207"/>
    </location>
</feature>
<feature type="region of interest" description="Disordered" evidence="1">
    <location>
        <begin position="1510"/>
        <end position="1534"/>
    </location>
</feature>
<feature type="compositionally biased region" description="Polar residues" evidence="1">
    <location>
        <begin position="1510"/>
        <end position="1531"/>
    </location>
</feature>
<feature type="compositionally biased region" description="Polar residues" evidence="1">
    <location>
        <begin position="242"/>
        <end position="255"/>
    </location>
</feature>
<dbReference type="OrthoDB" id="63891at2759"/>
<feature type="region of interest" description="Disordered" evidence="1">
    <location>
        <begin position="1456"/>
        <end position="1489"/>
    </location>
</feature>
<evidence type="ECO:0008006" key="4">
    <source>
        <dbReference type="Google" id="ProtNLM"/>
    </source>
</evidence>
<protein>
    <recommendedName>
        <fullName evidence="4">TOG domain-containing protein</fullName>
    </recommendedName>
</protein>
<feature type="region of interest" description="Disordered" evidence="1">
    <location>
        <begin position="396"/>
        <end position="431"/>
    </location>
</feature>
<keyword evidence="3" id="KW-1185">Reference proteome</keyword>
<dbReference type="SUPFAM" id="SSF48371">
    <property type="entry name" value="ARM repeat"/>
    <property type="match status" value="1"/>
</dbReference>
<feature type="region of interest" description="Disordered" evidence="1">
    <location>
        <begin position="1099"/>
        <end position="1153"/>
    </location>
</feature>
<proteinExistence type="predicted"/>
<dbReference type="InParanoid" id="A0A078A469"/>
<feature type="compositionally biased region" description="Basic residues" evidence="1">
    <location>
        <begin position="419"/>
        <end position="431"/>
    </location>
</feature>
<feature type="compositionally biased region" description="Low complexity" evidence="1">
    <location>
        <begin position="404"/>
        <end position="418"/>
    </location>
</feature>
<evidence type="ECO:0000313" key="3">
    <source>
        <dbReference type="Proteomes" id="UP000039865"/>
    </source>
</evidence>
<dbReference type="EMBL" id="CCKQ01005449">
    <property type="protein sequence ID" value="CDW76684.1"/>
    <property type="molecule type" value="Genomic_DNA"/>
</dbReference>
<feature type="region of interest" description="Disordered" evidence="1">
    <location>
        <begin position="300"/>
        <end position="381"/>
    </location>
</feature>
<feature type="region of interest" description="Disordered" evidence="1">
    <location>
        <begin position="28"/>
        <end position="49"/>
    </location>
</feature>
<dbReference type="InterPro" id="IPR016024">
    <property type="entry name" value="ARM-type_fold"/>
</dbReference>
<organism evidence="2 3">
    <name type="scientific">Stylonychia lemnae</name>
    <name type="common">Ciliate</name>
    <dbReference type="NCBI Taxonomy" id="5949"/>
    <lineage>
        <taxon>Eukaryota</taxon>
        <taxon>Sar</taxon>
        <taxon>Alveolata</taxon>
        <taxon>Ciliophora</taxon>
        <taxon>Intramacronucleata</taxon>
        <taxon>Spirotrichea</taxon>
        <taxon>Stichotrichia</taxon>
        <taxon>Sporadotrichida</taxon>
        <taxon>Oxytrichidae</taxon>
        <taxon>Stylonychinae</taxon>
        <taxon>Stylonychia</taxon>
    </lineage>
</organism>
<feature type="compositionally biased region" description="Polar residues" evidence="1">
    <location>
        <begin position="1099"/>
        <end position="1110"/>
    </location>
</feature>
<gene>
    <name evidence="2" type="primary">Contig13188.g14072</name>
    <name evidence="2" type="ORF">STYLEM_5645</name>
</gene>
<dbReference type="Proteomes" id="UP000039865">
    <property type="component" value="Unassembled WGS sequence"/>
</dbReference>
<feature type="compositionally biased region" description="Basic and acidic residues" evidence="1">
    <location>
        <begin position="560"/>
        <end position="574"/>
    </location>
</feature>
<sequence length="1812" mass="208145">MADFRQYSFVDLDSQNFPQIDCKFRRSEVQDRDNRQRKNPSKELKARVLSTSKLSTSQLTQRSKSSIGNYNHHNKSTDINNENILIKNVRQIPDFQYQSPGLFDSQNTKSEIGRKSTQIDSEFKLLSNDLNMVDHTPFNDKTNMAFQQADYLSPFIQEKFSYLTSFEDKISNIEIPIELSTQNASSQKPIFNKTMFWLDKENNNNAEVQQEEDITPSFNEKPLKEQKNKKQVNLTKKLQKLANDQQTVNNMSQGQLHRDKSKSTQKNSKKLIKLSELQALSNQLSNDMGILVYRREEKKEKDFLDDSLKPSSKSSQKQKKPKSERTCSTPPPQKHMKSKSAQQTKRQKPPNQQNQLFENVKPSDFSQNERQVNRSDNKSSQFYGNLMNMMYKQIQGNQPNNQGLSSLNLSESQKSSSLQKKKNSNCSSKKKAPFKNITESTILQQSICLNTQGNSSINHINNHSRFDSMTQIEKLLKQDSCSHIQDRCEKQLLDKLVQSKETKNKVAGGVKVRVNDLLVDLKELLRICNDHCKDCDDFQDKIKTKGIIASSIPPRRPKSSKKENSSNHKNHNDKLQTLKEIRAKIIGKADSVMIGNLKKLILGLKASLTPVQNLIYKNDPDMEIHMVSILPNLVSLFETSNESLREQNLNCIKLYCKYTGNIDHIYDTNVSSMFQRQLDMDMIDKLREQQSLKRAQVTDILSIQQDIQSKSEAITSQFQGYSFDAVPQISNLFAFGSLPYNMIQHIQQHSEWKMKLKVVEDLEKFMVEMSNQQKQQFMNYCSSFITFVEQFLIQDDNMKIVLSGIRILRYLMRNAQMAEKTNLTKLIHSLIMKMNDPKEIIRAEIESLFVQLSYHMKTKSLILNLLHLFKTYRISNDAKESLLRSIITIILTQDGSQINDLQISSSFKEENLYMQIIEPLAYLFTNKEEPLKVRYMAQETMAVIASILNRTQVLEALYECLSDDKSLYDKFCDRLDADLIPFLSKMNDIQKLEFPLPITHVFSIQVDKKTPIQKRERNIQAADQYYSQDFTDNISENDFQPYNQAIKQRQPYKIMNQVKAQNNVTSDTEDYVVTKKLEQKMEMKSRRVFQGLGQNIVGNNIPSDDYTQLMNDKKPDSRNPTPHLISEQLRLLKSKDRFNSPPNGTRLNTKGDYDQTLMQENSTQSSFNNQTALKNTLADKSQNQTVQIQSRENTATKSNRGNKQSPKFYAKNMQQEVDYMDQTPKMYSNKFPGKVEYQTIGSPNKVVTRCSQRLKEQHKIQWLEFRNLKCQSLQQDHFVSFEELGPSENPQKDILTVQTQLDAPSLIKLCESLRSSLSKHAINLVEEAYNQNSKLMEIETEQILNMLFKRSADTNKLGKKILTLKDTDKIITMLGGYVNDSSPEVRQNTKQAILLLENGADPITREDSERLFKKYVTKEFDQQKVLKILDQGMQGMNLEGLINQSQDQNVYNQTGISRTSNRMRSQASFKSNINAQSSPMIDKSPSKKENFRKAFKPELPGNINIVSETNSQIGSSENLSQQKIASNQSQRDIPAKSPLIKKNAQTQQNNSPPQIEKPTNLTTSANNLANQPQEEITQILQLLLKQQTDQRKYALLNLADVSLKQKQLLIQNELFYQAFDKVIMTPLLTIQPQATAKSMISANLLEAEVLHNIISEVSDRLDFQTLRKTVNSVSIYLGSSNSQAKKNAENLLNKIISIYPPGEIVGGYAESIQNSGNKAKVYLTNKLIEMVPIINKQSPAKLPTEVFTHVYRLMDDYIAGRGRNIPNDLKVNIEQLIKVIYYEQGSAFVEQCPSNKLSKIFEIVNKEKKQLI</sequence>